<evidence type="ECO:0000313" key="2">
    <source>
        <dbReference type="EMBL" id="MEQ2562106.1"/>
    </source>
</evidence>
<proteinExistence type="predicted"/>
<evidence type="ECO:0000256" key="1">
    <source>
        <dbReference type="SAM" id="MobiDB-lite"/>
    </source>
</evidence>
<name>A0ABV1HIH0_9FIRM</name>
<dbReference type="EMBL" id="JBBMFJ010000003">
    <property type="protein sequence ID" value="MEQ2562106.1"/>
    <property type="molecule type" value="Genomic_DNA"/>
</dbReference>
<evidence type="ECO:0000313" key="3">
    <source>
        <dbReference type="Proteomes" id="UP001437460"/>
    </source>
</evidence>
<feature type="region of interest" description="Disordered" evidence="1">
    <location>
        <begin position="1"/>
        <end position="22"/>
    </location>
</feature>
<sequence>MNNPKTGKDQSSQWSEANPERTQFFSPAEPVVSEYGFDVVFVNRWIGLTDHADAASFFVVIADPLLVGKRYLGEGNDGGQKKCMGSTAFGAFHPADAESEGSGG</sequence>
<reference evidence="2 3" key="1">
    <citation type="submission" date="2024-03" db="EMBL/GenBank/DDBJ databases">
        <title>Human intestinal bacterial collection.</title>
        <authorList>
            <person name="Pauvert C."/>
            <person name="Hitch T.C.A."/>
            <person name="Clavel T."/>
        </authorList>
    </citation>
    <scope>NUCLEOTIDE SEQUENCE [LARGE SCALE GENOMIC DNA]</scope>
    <source>
        <strain evidence="2 3">CLA-AP-H27</strain>
    </source>
</reference>
<keyword evidence="3" id="KW-1185">Reference proteome</keyword>
<comment type="caution">
    <text evidence="2">The sequence shown here is derived from an EMBL/GenBank/DDBJ whole genome shotgun (WGS) entry which is preliminary data.</text>
</comment>
<organism evidence="2 3">
    <name type="scientific">Ventrimonas faecis</name>
    <dbReference type="NCBI Taxonomy" id="3133170"/>
    <lineage>
        <taxon>Bacteria</taxon>
        <taxon>Bacillati</taxon>
        <taxon>Bacillota</taxon>
        <taxon>Clostridia</taxon>
        <taxon>Lachnospirales</taxon>
        <taxon>Lachnospiraceae</taxon>
        <taxon>Ventrimonas</taxon>
    </lineage>
</organism>
<protein>
    <submittedName>
        <fullName evidence="2">Uncharacterized protein</fullName>
    </submittedName>
</protein>
<accession>A0ABV1HIH0</accession>
<dbReference type="Proteomes" id="UP001437460">
    <property type="component" value="Unassembled WGS sequence"/>
</dbReference>
<gene>
    <name evidence="2" type="ORF">WMO41_02750</name>
</gene>
<dbReference type="RefSeq" id="WP_349228463.1">
    <property type="nucleotide sequence ID" value="NZ_JBBMFJ010000003.1"/>
</dbReference>